<name>A0A918JZF2_9GAMM</name>
<dbReference type="Proteomes" id="UP000626148">
    <property type="component" value="Unassembled WGS sequence"/>
</dbReference>
<dbReference type="RefSeq" id="WP_189606726.1">
    <property type="nucleotide sequence ID" value="NZ_BMXR01000001.1"/>
</dbReference>
<gene>
    <name evidence="1" type="ORF">GCM10007392_03030</name>
</gene>
<reference evidence="1" key="1">
    <citation type="journal article" date="2014" name="Int. J. Syst. Evol. Microbiol.">
        <title>Complete genome sequence of Corynebacterium casei LMG S-19264T (=DSM 44701T), isolated from a smear-ripened cheese.</title>
        <authorList>
            <consortium name="US DOE Joint Genome Institute (JGI-PGF)"/>
            <person name="Walter F."/>
            <person name="Albersmeier A."/>
            <person name="Kalinowski J."/>
            <person name="Ruckert C."/>
        </authorList>
    </citation>
    <scope>NUCLEOTIDE SEQUENCE</scope>
    <source>
        <strain evidence="1">KCTC 22169</strain>
    </source>
</reference>
<evidence type="ECO:0000313" key="2">
    <source>
        <dbReference type="Proteomes" id="UP000626148"/>
    </source>
</evidence>
<organism evidence="1 2">
    <name type="scientific">Saccharospirillum salsuginis</name>
    <dbReference type="NCBI Taxonomy" id="418750"/>
    <lineage>
        <taxon>Bacteria</taxon>
        <taxon>Pseudomonadati</taxon>
        <taxon>Pseudomonadota</taxon>
        <taxon>Gammaproteobacteria</taxon>
        <taxon>Oceanospirillales</taxon>
        <taxon>Saccharospirillaceae</taxon>
        <taxon>Saccharospirillum</taxon>
    </lineage>
</organism>
<reference evidence="1" key="2">
    <citation type="submission" date="2020-09" db="EMBL/GenBank/DDBJ databases">
        <authorList>
            <person name="Sun Q."/>
            <person name="Kim S."/>
        </authorList>
    </citation>
    <scope>NUCLEOTIDE SEQUENCE</scope>
    <source>
        <strain evidence="1">KCTC 22169</strain>
    </source>
</reference>
<dbReference type="AlphaFoldDB" id="A0A918JZF2"/>
<accession>A0A918JZF2</accession>
<comment type="caution">
    <text evidence="1">The sequence shown here is derived from an EMBL/GenBank/DDBJ whole genome shotgun (WGS) entry which is preliminary data.</text>
</comment>
<protein>
    <submittedName>
        <fullName evidence="1">Uncharacterized protein</fullName>
    </submittedName>
</protein>
<proteinExistence type="predicted"/>
<evidence type="ECO:0000313" key="1">
    <source>
        <dbReference type="EMBL" id="GGX39879.1"/>
    </source>
</evidence>
<keyword evidence="2" id="KW-1185">Reference proteome</keyword>
<dbReference type="EMBL" id="BMXR01000001">
    <property type="protein sequence ID" value="GGX39879.1"/>
    <property type="molecule type" value="Genomic_DNA"/>
</dbReference>
<sequence length="262" mass="29804">MAHSMVWMSTDEIINKVPCTCIDGRTPGMRYSVAGGSFGLILHTLGRIQSELGRNLQQSEIEDYVRLFADEVGPVYLHSDQHKLDCIYSRMGVSKDIKLKELTANQRRSFCELATEPELQGCGHLHLMMTNEADYGIPLLLIQRSIKAFMTLYFNGHEGLMFDVLSGRHQEERVLLLDVQRGRQDKAESALYFESPMSENSFFCHRPLKKALAERFLERIEASHRPGLPRAAWGELIAAHNQAAEQTLERLAPELPVEHIRL</sequence>